<comment type="subcellular location">
    <subcellularLocation>
        <location evidence="1">Bacterial flagellum basal body</location>
    </subcellularLocation>
    <subcellularLocation>
        <location evidence="2">Cell membrane</location>
    </subcellularLocation>
</comment>
<evidence type="ECO:0000256" key="3">
    <source>
        <dbReference type="ARBA" id="ARBA00022475"/>
    </source>
</evidence>
<keyword evidence="10" id="KW-0966">Cell projection</keyword>
<keyword evidence="11" id="KW-1185">Reference proteome</keyword>
<keyword evidence="10" id="KW-0969">Cilium</keyword>
<keyword evidence="10" id="KW-0282">Flagellum</keyword>
<evidence type="ECO:0000256" key="7">
    <source>
        <dbReference type="ARBA" id="ARBA00023143"/>
    </source>
</evidence>
<evidence type="ECO:0000256" key="9">
    <source>
        <dbReference type="SAM" id="Phobius"/>
    </source>
</evidence>
<dbReference type="AlphaFoldDB" id="A0A8J6YMB7"/>
<evidence type="ECO:0000313" key="11">
    <source>
        <dbReference type="Proteomes" id="UP000631034"/>
    </source>
</evidence>
<dbReference type="Pfam" id="PF04347">
    <property type="entry name" value="FliO"/>
    <property type="match status" value="1"/>
</dbReference>
<protein>
    <submittedName>
        <fullName evidence="10">Flagellar biosynthetic protein FliO</fullName>
    </submittedName>
</protein>
<evidence type="ECO:0000313" key="10">
    <source>
        <dbReference type="EMBL" id="MBE1237055.1"/>
    </source>
</evidence>
<evidence type="ECO:0000256" key="2">
    <source>
        <dbReference type="ARBA" id="ARBA00004236"/>
    </source>
</evidence>
<keyword evidence="4 9" id="KW-0812">Transmembrane</keyword>
<evidence type="ECO:0000256" key="5">
    <source>
        <dbReference type="ARBA" id="ARBA00022989"/>
    </source>
</evidence>
<proteinExistence type="inferred from homology"/>
<dbReference type="EMBL" id="JACZHT010000003">
    <property type="protein sequence ID" value="MBE1237055.1"/>
    <property type="molecule type" value="Genomic_DNA"/>
</dbReference>
<evidence type="ECO:0000256" key="1">
    <source>
        <dbReference type="ARBA" id="ARBA00004117"/>
    </source>
</evidence>
<keyword evidence="6 9" id="KW-0472">Membrane</keyword>
<sequence>MDSTGYFHYMAALVFVLGAMLALAWVLKRFVSGDASFRPLMRRGAKRRLRVEESLALDARRRVLLVRRDDVLHLVLIGGGNDILLETLPADGSAPSVSGDGDFARFLHDETVSPSAMTEKPGTAP</sequence>
<accession>A0A8J6YMB7</accession>
<keyword evidence="5 9" id="KW-1133">Transmembrane helix</keyword>
<gene>
    <name evidence="10" type="ORF">IHV25_05275</name>
</gene>
<organism evidence="10 11">
    <name type="scientific">Phaeovibrio sulfidiphilus</name>
    <dbReference type="NCBI Taxonomy" id="1220600"/>
    <lineage>
        <taxon>Bacteria</taxon>
        <taxon>Pseudomonadati</taxon>
        <taxon>Pseudomonadota</taxon>
        <taxon>Alphaproteobacteria</taxon>
        <taxon>Rhodospirillales</taxon>
        <taxon>Rhodospirillaceae</taxon>
        <taxon>Phaeovibrio</taxon>
    </lineage>
</organism>
<dbReference type="InterPro" id="IPR022781">
    <property type="entry name" value="Flagellar_biosynth_FliO"/>
</dbReference>
<evidence type="ECO:0000256" key="8">
    <source>
        <dbReference type="ARBA" id="ARBA00037937"/>
    </source>
</evidence>
<keyword evidence="7" id="KW-0975">Bacterial flagellum</keyword>
<feature type="transmembrane region" description="Helical" evidence="9">
    <location>
        <begin position="6"/>
        <end position="27"/>
    </location>
</feature>
<dbReference type="Proteomes" id="UP000631034">
    <property type="component" value="Unassembled WGS sequence"/>
</dbReference>
<evidence type="ECO:0000256" key="4">
    <source>
        <dbReference type="ARBA" id="ARBA00022692"/>
    </source>
</evidence>
<name>A0A8J6YMB7_9PROT</name>
<dbReference type="GO" id="GO:0009425">
    <property type="term" value="C:bacterial-type flagellum basal body"/>
    <property type="evidence" value="ECO:0007669"/>
    <property type="project" value="UniProtKB-SubCell"/>
</dbReference>
<dbReference type="PANTHER" id="PTHR38766">
    <property type="entry name" value="FLAGELLAR PROTEIN FLIO"/>
    <property type="match status" value="1"/>
</dbReference>
<dbReference type="InterPro" id="IPR052205">
    <property type="entry name" value="FliO/MopB"/>
</dbReference>
<dbReference type="GO" id="GO:0005886">
    <property type="term" value="C:plasma membrane"/>
    <property type="evidence" value="ECO:0007669"/>
    <property type="project" value="UniProtKB-SubCell"/>
</dbReference>
<dbReference type="GO" id="GO:0044781">
    <property type="term" value="P:bacterial-type flagellum organization"/>
    <property type="evidence" value="ECO:0007669"/>
    <property type="project" value="InterPro"/>
</dbReference>
<keyword evidence="3" id="KW-1003">Cell membrane</keyword>
<comment type="similarity">
    <text evidence="8">Belongs to the FliO/MopB family.</text>
</comment>
<evidence type="ECO:0000256" key="6">
    <source>
        <dbReference type="ARBA" id="ARBA00023136"/>
    </source>
</evidence>
<comment type="caution">
    <text evidence="10">The sequence shown here is derived from an EMBL/GenBank/DDBJ whole genome shotgun (WGS) entry which is preliminary data.</text>
</comment>
<reference evidence="10" key="1">
    <citation type="submission" date="2020-10" db="EMBL/GenBank/DDBJ databases">
        <title>Genome sequence of the unusual species of purple photosynthetic bacteria, Phaeovibrio sulfidiphilus DSM 23193, type strain.</title>
        <authorList>
            <person name="Kyndt J.A."/>
            <person name="Meyer T.E."/>
        </authorList>
    </citation>
    <scope>NUCLEOTIDE SEQUENCE</scope>
    <source>
        <strain evidence="10">DSM 23193</strain>
    </source>
</reference>
<dbReference type="RefSeq" id="WP_192534064.1">
    <property type="nucleotide sequence ID" value="NZ_JACZHT010000003.1"/>
</dbReference>
<dbReference type="PANTHER" id="PTHR38766:SF1">
    <property type="entry name" value="FLAGELLAR PROTEIN FLIO"/>
    <property type="match status" value="1"/>
</dbReference>